<evidence type="ECO:0000313" key="2">
    <source>
        <dbReference type="EMBL" id="KAF7637649.1"/>
    </source>
</evidence>
<protein>
    <submittedName>
        <fullName evidence="2">Uncharacterized protein</fullName>
    </submittedName>
</protein>
<organism evidence="2 3">
    <name type="scientific">Meloidogyne graminicola</name>
    <dbReference type="NCBI Taxonomy" id="189291"/>
    <lineage>
        <taxon>Eukaryota</taxon>
        <taxon>Metazoa</taxon>
        <taxon>Ecdysozoa</taxon>
        <taxon>Nematoda</taxon>
        <taxon>Chromadorea</taxon>
        <taxon>Rhabditida</taxon>
        <taxon>Tylenchina</taxon>
        <taxon>Tylenchomorpha</taxon>
        <taxon>Tylenchoidea</taxon>
        <taxon>Meloidogynidae</taxon>
        <taxon>Meloidogyninae</taxon>
        <taxon>Meloidogyne</taxon>
    </lineage>
</organism>
<sequence>MLNIYKFFIYSIYSFPQNILLFLLFQFNNYILSFPHFSIKSVNSHSVVIEMADALNVNRFDMRVLIFDLDKLREFRKSELTGIPYNAQLFTFDGLTQGTWFAFRIEYRLVFSMILNGNKQIINDSKLEIPLKELSTKQELVVQTRTEINEENVEKEKLNLVEEISDELVKFENIQLFPQLHQLNITVLPSLKQNDMLNTLIVAELRCARGTIKPPAQQVPNKGTILSFDLKRIHPGMLNYWNALNRLKCVEFCVFPFIRVGHQTNFTNLKTSILVEEKRKYLPKYIFRARELCELIPEEIPKNELINFKENNNNEWINNNEQQRNQLELQLLERHFRSSNNSPKNIKIIKLIFLLIIYLIQKNILKLF</sequence>
<evidence type="ECO:0000313" key="3">
    <source>
        <dbReference type="Proteomes" id="UP000605970"/>
    </source>
</evidence>
<keyword evidence="1" id="KW-0812">Transmembrane</keyword>
<name>A0A8S9ZWN6_9BILA</name>
<evidence type="ECO:0000256" key="1">
    <source>
        <dbReference type="SAM" id="Phobius"/>
    </source>
</evidence>
<keyword evidence="1" id="KW-1133">Transmembrane helix</keyword>
<gene>
    <name evidence="2" type="ORF">Mgra_00002906</name>
</gene>
<proteinExistence type="predicted"/>
<feature type="transmembrane region" description="Helical" evidence="1">
    <location>
        <begin position="7"/>
        <end position="27"/>
    </location>
</feature>
<reference evidence="2" key="1">
    <citation type="journal article" date="2020" name="Ecol. Evol.">
        <title>Genome structure and content of the rice root-knot nematode (Meloidogyne graminicola).</title>
        <authorList>
            <person name="Phan N.T."/>
            <person name="Danchin E.G.J."/>
            <person name="Klopp C."/>
            <person name="Perfus-Barbeoch L."/>
            <person name="Kozlowski D.K."/>
            <person name="Koutsovoulos G.D."/>
            <person name="Lopez-Roques C."/>
            <person name="Bouchez O."/>
            <person name="Zahm M."/>
            <person name="Besnard G."/>
            <person name="Bellafiore S."/>
        </authorList>
    </citation>
    <scope>NUCLEOTIDE SEQUENCE</scope>
    <source>
        <strain evidence="2">VN-18</strain>
    </source>
</reference>
<keyword evidence="1" id="KW-0472">Membrane</keyword>
<comment type="caution">
    <text evidence="2">The sequence shown here is derived from an EMBL/GenBank/DDBJ whole genome shotgun (WGS) entry which is preliminary data.</text>
</comment>
<dbReference type="EMBL" id="JABEBT010000018">
    <property type="protein sequence ID" value="KAF7637649.1"/>
    <property type="molecule type" value="Genomic_DNA"/>
</dbReference>
<dbReference type="OrthoDB" id="5832220at2759"/>
<keyword evidence="3" id="KW-1185">Reference proteome</keyword>
<accession>A0A8S9ZWN6</accession>
<dbReference type="AlphaFoldDB" id="A0A8S9ZWN6"/>
<dbReference type="Proteomes" id="UP000605970">
    <property type="component" value="Unassembled WGS sequence"/>
</dbReference>